<reference evidence="2 3" key="1">
    <citation type="submission" date="2024-03" db="EMBL/GenBank/DDBJ databases">
        <title>Human intestinal bacterial collection.</title>
        <authorList>
            <person name="Pauvert C."/>
            <person name="Hitch T.C.A."/>
            <person name="Clavel T."/>
        </authorList>
    </citation>
    <scope>NUCLEOTIDE SEQUENCE [LARGE SCALE GENOMIC DNA]</scope>
    <source>
        <strain evidence="2 3">CLA-SR-H021</strain>
    </source>
</reference>
<evidence type="ECO:0000313" key="3">
    <source>
        <dbReference type="Proteomes" id="UP001454086"/>
    </source>
</evidence>
<keyword evidence="1" id="KW-1133">Transmembrane helix</keyword>
<protein>
    <submittedName>
        <fullName evidence="2">Uncharacterized protein</fullName>
    </submittedName>
</protein>
<keyword evidence="3" id="KW-1185">Reference proteome</keyword>
<gene>
    <name evidence="2" type="ORF">WMQ36_30210</name>
</gene>
<accession>A0ABV1DFU1</accession>
<keyword evidence="1" id="KW-0812">Transmembrane</keyword>
<keyword evidence="1" id="KW-0472">Membrane</keyword>
<proteinExistence type="predicted"/>
<feature type="transmembrane region" description="Helical" evidence="1">
    <location>
        <begin position="47"/>
        <end position="66"/>
    </location>
</feature>
<evidence type="ECO:0000313" key="2">
    <source>
        <dbReference type="EMBL" id="MEQ2429244.1"/>
    </source>
</evidence>
<sequence length="227" mass="25356">MRAYCKDRYFKGRNFKGRCFKDRHFKDRYSKEGYSKDRYSKEGYGKYIRVLYVSIAVLAVITGSAGCKAESGGNPSVQVGNVGQEPPAMKLSDILSSTMNEFEVTSGSYQWNYPGGDGMTGAVACGAHPLFEAKDKETLKLPRYNGQNTVSYAVSFIIQPDRLTVYEYSIEDMEGTDASPLSSAVYEDALMPEFKVSRVYELVAEWDEEHLEENGCFGTASYVVVTE</sequence>
<dbReference type="RefSeq" id="WP_349119598.1">
    <property type="nucleotide sequence ID" value="NZ_JBBMFM010000314.1"/>
</dbReference>
<organism evidence="2 3">
    <name type="scientific">Enterocloster hominis</name>
    <name type="common">ex Hitch et al. 2024</name>
    <dbReference type="NCBI Taxonomy" id="1917870"/>
    <lineage>
        <taxon>Bacteria</taxon>
        <taxon>Bacillati</taxon>
        <taxon>Bacillota</taxon>
        <taxon>Clostridia</taxon>
        <taxon>Lachnospirales</taxon>
        <taxon>Lachnospiraceae</taxon>
        <taxon>Enterocloster</taxon>
    </lineage>
</organism>
<dbReference type="EMBL" id="JBBMFM010000314">
    <property type="protein sequence ID" value="MEQ2429244.1"/>
    <property type="molecule type" value="Genomic_DNA"/>
</dbReference>
<dbReference type="Proteomes" id="UP001454086">
    <property type="component" value="Unassembled WGS sequence"/>
</dbReference>
<evidence type="ECO:0000256" key="1">
    <source>
        <dbReference type="SAM" id="Phobius"/>
    </source>
</evidence>
<comment type="caution">
    <text evidence="2">The sequence shown here is derived from an EMBL/GenBank/DDBJ whole genome shotgun (WGS) entry which is preliminary data.</text>
</comment>
<name>A0ABV1DFU1_9FIRM</name>